<dbReference type="EMBL" id="FRBC01000031">
    <property type="protein sequence ID" value="SHL00440.1"/>
    <property type="molecule type" value="Genomic_DNA"/>
</dbReference>
<protein>
    <submittedName>
        <fullName evidence="1">Uncharacterized protein</fullName>
    </submittedName>
</protein>
<organism evidence="1 2">
    <name type="scientific">Selenomonas ruminantium</name>
    <dbReference type="NCBI Taxonomy" id="971"/>
    <lineage>
        <taxon>Bacteria</taxon>
        <taxon>Bacillati</taxon>
        <taxon>Bacillota</taxon>
        <taxon>Negativicutes</taxon>
        <taxon>Selenomonadales</taxon>
        <taxon>Selenomonadaceae</taxon>
        <taxon>Selenomonas</taxon>
    </lineage>
</organism>
<proteinExistence type="predicted"/>
<sequence length="89" mass="9605">MTQETRFEAVQSSLTALKAVQDSAVQAEAAKLEKNIKAIIDTNKPMVVAYAEQIKAFDAGLLAKYGVPMARLIEFGMVALVAAKMYLLG</sequence>
<name>A0A1M6X387_SELRU</name>
<evidence type="ECO:0000313" key="1">
    <source>
        <dbReference type="EMBL" id="SHL00440.1"/>
    </source>
</evidence>
<dbReference type="Proteomes" id="UP000184263">
    <property type="component" value="Unassembled WGS sequence"/>
</dbReference>
<dbReference type="AlphaFoldDB" id="A0A1M6X387"/>
<accession>A0A1M6X387</accession>
<evidence type="ECO:0000313" key="2">
    <source>
        <dbReference type="Proteomes" id="UP000184263"/>
    </source>
</evidence>
<dbReference type="RefSeq" id="WP_073092183.1">
    <property type="nucleotide sequence ID" value="NZ_FRBC01000031.1"/>
</dbReference>
<reference evidence="1 2" key="1">
    <citation type="submission" date="2016-11" db="EMBL/GenBank/DDBJ databases">
        <authorList>
            <person name="Jaros S."/>
            <person name="Januszkiewicz K."/>
            <person name="Wedrychowicz H."/>
        </authorList>
    </citation>
    <scope>NUCLEOTIDE SEQUENCE [LARGE SCALE GENOMIC DNA]</scope>
    <source>
        <strain evidence="1 2">HD4</strain>
    </source>
</reference>
<gene>
    <name evidence="1" type="ORF">SAMN05216582_1319</name>
</gene>